<keyword evidence="1" id="KW-0472">Membrane</keyword>
<accession>A0A8H3BIQ9</accession>
<dbReference type="Proteomes" id="UP000663831">
    <property type="component" value="Unassembled WGS sequence"/>
</dbReference>
<gene>
    <name evidence="2" type="ORF">RDB_LOCUS72267</name>
</gene>
<reference evidence="2" key="1">
    <citation type="submission" date="2021-01" db="EMBL/GenBank/DDBJ databases">
        <authorList>
            <person name="Kaushik A."/>
        </authorList>
    </citation>
    <scope>NUCLEOTIDE SEQUENCE</scope>
    <source>
        <strain evidence="2">AG3-1AP</strain>
    </source>
</reference>
<keyword evidence="1" id="KW-1133">Transmembrane helix</keyword>
<evidence type="ECO:0000256" key="1">
    <source>
        <dbReference type="SAM" id="Phobius"/>
    </source>
</evidence>
<evidence type="ECO:0000313" key="2">
    <source>
        <dbReference type="EMBL" id="CAE6456928.1"/>
    </source>
</evidence>
<keyword evidence="1" id="KW-0812">Transmembrane</keyword>
<organism evidence="2 3">
    <name type="scientific">Rhizoctonia solani</name>
    <dbReference type="NCBI Taxonomy" id="456999"/>
    <lineage>
        <taxon>Eukaryota</taxon>
        <taxon>Fungi</taxon>
        <taxon>Dikarya</taxon>
        <taxon>Basidiomycota</taxon>
        <taxon>Agaricomycotina</taxon>
        <taxon>Agaricomycetes</taxon>
        <taxon>Cantharellales</taxon>
        <taxon>Ceratobasidiaceae</taxon>
        <taxon>Rhizoctonia</taxon>
    </lineage>
</organism>
<protein>
    <submittedName>
        <fullName evidence="2">Uncharacterized protein</fullName>
    </submittedName>
</protein>
<feature type="transmembrane region" description="Helical" evidence="1">
    <location>
        <begin position="66"/>
        <end position="88"/>
    </location>
</feature>
<comment type="caution">
    <text evidence="2">The sequence shown here is derived from an EMBL/GenBank/DDBJ whole genome shotgun (WGS) entry which is preliminary data.</text>
</comment>
<proteinExistence type="predicted"/>
<dbReference type="EMBL" id="CAJMWV010002196">
    <property type="protein sequence ID" value="CAE6456928.1"/>
    <property type="molecule type" value="Genomic_DNA"/>
</dbReference>
<evidence type="ECO:0000313" key="3">
    <source>
        <dbReference type="Proteomes" id="UP000663831"/>
    </source>
</evidence>
<dbReference type="AlphaFoldDB" id="A0A8H3BIQ9"/>
<sequence>MIDNKRPPGMTELNVVQLPSATEAEQGVNNQGVVPEPQRERGFELERALERERGLRIQLQIGRCKMIWINLLFFFSVIMMISGIVVFICDKVIPVPSLEPPF</sequence>
<name>A0A8H3BIQ9_9AGAM</name>